<keyword evidence="3" id="KW-1185">Reference proteome</keyword>
<dbReference type="GeneID" id="94194645"/>
<proteinExistence type="predicted"/>
<evidence type="ECO:0000313" key="3">
    <source>
        <dbReference type="Proteomes" id="UP001497744"/>
    </source>
</evidence>
<evidence type="ECO:0000256" key="1">
    <source>
        <dbReference type="SAM" id="MobiDB-lite"/>
    </source>
</evidence>
<evidence type="ECO:0000313" key="2">
    <source>
        <dbReference type="EMBL" id="GIX63164.1"/>
    </source>
</evidence>
<accession>A0AAV4LXG4</accession>
<gene>
    <name evidence="2" type="ORF">BcabD6B2_25990</name>
</gene>
<sequence length="339" mass="35598">MYEWRRGIETLVGDSKEALHFSTVRLAATGCSSACVPPIAIIYSSSLPKLSMEEKPCSSSSSCSGWGSGGKMPDLSFHSLPAHLGEPIRREVPLPGVLVHADKVHDVRLLQVPAPRTLGGLGAEPADDAGPSRAPVRHHDVGPPQPRPVRLLRGLDVVHAGPLPAGRLLHGGHNGGHPLHEARIHRGVASLLLGQLAVVAHGLALLLEQLEPLDRRGVTDLHRDGHPHGLALPKALHVKVLAQPLSVLPPPAPPAAVPPVEVPPDAVNRVVLVKGILAARLLVGKELNVGGDFVGDLDDDGVVRKQIRVPAVGHEVFNVQACVVAAIVVPTGLHDRSGV</sequence>
<organism evidence="2 3">
    <name type="scientific">Babesia caballi</name>
    <dbReference type="NCBI Taxonomy" id="5871"/>
    <lineage>
        <taxon>Eukaryota</taxon>
        <taxon>Sar</taxon>
        <taxon>Alveolata</taxon>
        <taxon>Apicomplexa</taxon>
        <taxon>Aconoidasida</taxon>
        <taxon>Piroplasmida</taxon>
        <taxon>Babesiidae</taxon>
        <taxon>Babesia</taxon>
    </lineage>
</organism>
<dbReference type="RefSeq" id="XP_067715233.1">
    <property type="nucleotide sequence ID" value="XM_067859132.1"/>
</dbReference>
<dbReference type="Proteomes" id="UP001497744">
    <property type="component" value="Unassembled WGS sequence"/>
</dbReference>
<protein>
    <submittedName>
        <fullName evidence="2">Divalent metal cation transporter</fullName>
    </submittedName>
</protein>
<comment type="caution">
    <text evidence="2">The sequence shown here is derived from an EMBL/GenBank/DDBJ whole genome shotgun (WGS) entry which is preliminary data.</text>
</comment>
<dbReference type="EMBL" id="BPLF01000002">
    <property type="protein sequence ID" value="GIX63164.1"/>
    <property type="molecule type" value="Genomic_DNA"/>
</dbReference>
<dbReference type="AlphaFoldDB" id="A0AAV4LXG4"/>
<name>A0AAV4LXG4_BABCB</name>
<feature type="region of interest" description="Disordered" evidence="1">
    <location>
        <begin position="118"/>
        <end position="146"/>
    </location>
</feature>
<reference evidence="2 3" key="1">
    <citation type="submission" date="2021-06" db="EMBL/GenBank/DDBJ databases">
        <title>Genome sequence of Babesia caballi.</title>
        <authorList>
            <person name="Yamagishi J."/>
            <person name="Kidaka T."/>
            <person name="Ochi A."/>
        </authorList>
    </citation>
    <scope>NUCLEOTIDE SEQUENCE [LARGE SCALE GENOMIC DNA]</scope>
    <source>
        <strain evidence="2">USDA-D6B2</strain>
    </source>
</reference>